<dbReference type="PANTHER" id="PTHR11010:SF38">
    <property type="entry name" value="LYSOSOMAL PRO-X CARBOXYPEPTIDASE"/>
    <property type="match status" value="1"/>
</dbReference>
<feature type="signal peptide" evidence="5">
    <location>
        <begin position="1"/>
        <end position="28"/>
    </location>
</feature>
<dbReference type="Gene3D" id="3.40.50.1820">
    <property type="entry name" value="alpha/beta hydrolase"/>
    <property type="match status" value="1"/>
</dbReference>
<dbReference type="GO" id="GO:0008239">
    <property type="term" value="F:dipeptidyl-peptidase activity"/>
    <property type="evidence" value="ECO:0007669"/>
    <property type="project" value="TreeGrafter"/>
</dbReference>
<evidence type="ECO:0000256" key="2">
    <source>
        <dbReference type="ARBA" id="ARBA00022729"/>
    </source>
</evidence>
<proteinExistence type="predicted"/>
<evidence type="ECO:0008006" key="8">
    <source>
        <dbReference type="Google" id="ProtNLM"/>
    </source>
</evidence>
<gene>
    <name evidence="6" type="ORF">EKO23_16795</name>
</gene>
<dbReference type="EMBL" id="SDKM01000026">
    <property type="protein sequence ID" value="RYP84129.1"/>
    <property type="molecule type" value="Genomic_DNA"/>
</dbReference>
<evidence type="ECO:0000256" key="5">
    <source>
        <dbReference type="SAM" id="SignalP"/>
    </source>
</evidence>
<dbReference type="RefSeq" id="WP_134719279.1">
    <property type="nucleotide sequence ID" value="NZ_SDKM01000026.1"/>
</dbReference>
<dbReference type="Pfam" id="PF05576">
    <property type="entry name" value="Peptidase_S37"/>
    <property type="match status" value="1"/>
</dbReference>
<protein>
    <recommendedName>
        <fullName evidence="8">Aminopeptidase</fullName>
    </recommendedName>
</protein>
<organism evidence="6 7">
    <name type="scientific">Nocardioides guangzhouensis</name>
    <dbReference type="NCBI Taxonomy" id="2497878"/>
    <lineage>
        <taxon>Bacteria</taxon>
        <taxon>Bacillati</taxon>
        <taxon>Actinomycetota</taxon>
        <taxon>Actinomycetes</taxon>
        <taxon>Propionibacteriales</taxon>
        <taxon>Nocardioidaceae</taxon>
        <taxon>Nocardioides</taxon>
    </lineage>
</organism>
<keyword evidence="1" id="KW-0645">Protease</keyword>
<feature type="region of interest" description="Disordered" evidence="4">
    <location>
        <begin position="28"/>
        <end position="51"/>
    </location>
</feature>
<dbReference type="OrthoDB" id="3979391at2"/>
<dbReference type="InterPro" id="IPR008761">
    <property type="entry name" value="Peptidase_S37"/>
</dbReference>
<sequence length="501" mass="55089">MFRARKAALAAVALAGTLVAGLTVGTSAATSAPAPTTTPTTTTAHVGATSVDPNADIKDQVAALPGVSSVTEATAPAGYRFFRITVTQPVDHQHPKAGTFEQRLTLLHKDTSRPMVMYTGGYYVSQNASRSEPTQIVDGNQLSMEYRFFEPSRPANPDWPKQLTIWQAATDQHRIIESFQQLYTANWITTGGSKGGMTATYHRHFYPKDVDGTVPYVAPNDVIDSQDVYNQFLDNVGTDPACRDAITALQRRVLGVDRAWFTDRTRTESEANGYTYDIVGDMDVAMESGVVDAFFAFWQYSPQSQCAAVPNAATATNDQVWSWFDNVSPLTVYADQSVGYYTPYYYQAAYQLGAPEPYETRIGDLLHHPGADVALTFVPGELKPIDFDDKAMPNVDRWVRTSATQMLYVYGGNDPWSAEPFDCGKNAEKRECARYYVTGGTHGSRISQLPVEEQAAARAMVLKWAGLTPADPAVKQIAKTGHPRKNDTLDIKPDYLTRRGL</sequence>
<dbReference type="InterPro" id="IPR029058">
    <property type="entry name" value="AB_hydrolase_fold"/>
</dbReference>
<evidence type="ECO:0000313" key="7">
    <source>
        <dbReference type="Proteomes" id="UP000295198"/>
    </source>
</evidence>
<evidence type="ECO:0000256" key="4">
    <source>
        <dbReference type="SAM" id="MobiDB-lite"/>
    </source>
</evidence>
<evidence type="ECO:0000313" key="6">
    <source>
        <dbReference type="EMBL" id="RYP84129.1"/>
    </source>
</evidence>
<accession>A0A4V1XYR1</accession>
<dbReference type="SUPFAM" id="SSF53474">
    <property type="entry name" value="alpha/beta-Hydrolases"/>
    <property type="match status" value="1"/>
</dbReference>
<evidence type="ECO:0000256" key="3">
    <source>
        <dbReference type="ARBA" id="ARBA00022801"/>
    </source>
</evidence>
<feature type="chain" id="PRO_5038981573" description="Aminopeptidase" evidence="5">
    <location>
        <begin position="29"/>
        <end position="501"/>
    </location>
</feature>
<dbReference type="GO" id="GO:0006508">
    <property type="term" value="P:proteolysis"/>
    <property type="evidence" value="ECO:0007669"/>
    <property type="project" value="UniProtKB-KW"/>
</dbReference>
<dbReference type="PANTHER" id="PTHR11010">
    <property type="entry name" value="PROTEASE S28 PRO-X CARBOXYPEPTIDASE-RELATED"/>
    <property type="match status" value="1"/>
</dbReference>
<dbReference type="AlphaFoldDB" id="A0A4V1XYR1"/>
<reference evidence="6 7" key="1">
    <citation type="submission" date="2019-01" db="EMBL/GenBank/DDBJ databases">
        <title>Nocardioides guangzhouensis sp. nov., an actinobacterium isolated from soil.</title>
        <authorList>
            <person name="Fu Y."/>
            <person name="Cai Y."/>
            <person name="Lin Z."/>
            <person name="Chen P."/>
        </authorList>
    </citation>
    <scope>NUCLEOTIDE SEQUENCE [LARGE SCALE GENOMIC DNA]</scope>
    <source>
        <strain evidence="6 7">130</strain>
    </source>
</reference>
<name>A0A4V1XYR1_9ACTN</name>
<dbReference type="Proteomes" id="UP000295198">
    <property type="component" value="Unassembled WGS sequence"/>
</dbReference>
<keyword evidence="7" id="KW-1185">Reference proteome</keyword>
<keyword evidence="3" id="KW-0378">Hydrolase</keyword>
<keyword evidence="2 5" id="KW-0732">Signal</keyword>
<comment type="caution">
    <text evidence="6">The sequence shown here is derived from an EMBL/GenBank/DDBJ whole genome shotgun (WGS) entry which is preliminary data.</text>
</comment>
<evidence type="ECO:0000256" key="1">
    <source>
        <dbReference type="ARBA" id="ARBA00022670"/>
    </source>
</evidence>